<dbReference type="EMBL" id="CAJVCH010546471">
    <property type="protein sequence ID" value="CAG7828191.1"/>
    <property type="molecule type" value="Genomic_DNA"/>
</dbReference>
<evidence type="ECO:0000313" key="4">
    <source>
        <dbReference type="Proteomes" id="UP000708208"/>
    </source>
</evidence>
<reference evidence="3" key="1">
    <citation type="submission" date="2021-06" db="EMBL/GenBank/DDBJ databases">
        <authorList>
            <person name="Hodson N. C."/>
            <person name="Mongue J. A."/>
            <person name="Jaron S. K."/>
        </authorList>
    </citation>
    <scope>NUCLEOTIDE SEQUENCE</scope>
</reference>
<accession>A0A8J2PU82</accession>
<sequence length="182" mass="21343">MKRKIRDSTVGESEQKKTKADEISLSSIMDRLDSMEKQITRKLETVEENLRGKLEELDARVDDLEENAQLKSEVECYKTDNDVLRQQVEVVEDCLDKMYRKNNLIFFGLKESSKDDKPRAIKVIFARLSERNAVLANRKHLKNKNISIFISPDLSREDTEKAKKQRENSRKRLQEEKGIRTQ</sequence>
<feature type="region of interest" description="Disordered" evidence="2">
    <location>
        <begin position="156"/>
        <end position="182"/>
    </location>
</feature>
<feature type="region of interest" description="Disordered" evidence="2">
    <location>
        <begin position="1"/>
        <end position="21"/>
    </location>
</feature>
<evidence type="ECO:0000313" key="3">
    <source>
        <dbReference type="EMBL" id="CAG7828191.1"/>
    </source>
</evidence>
<proteinExistence type="predicted"/>
<name>A0A8J2PU82_9HEXA</name>
<evidence type="ECO:0000256" key="1">
    <source>
        <dbReference type="SAM" id="Coils"/>
    </source>
</evidence>
<feature type="coiled-coil region" evidence="1">
    <location>
        <begin position="29"/>
        <end position="87"/>
    </location>
</feature>
<evidence type="ECO:0000256" key="2">
    <source>
        <dbReference type="SAM" id="MobiDB-lite"/>
    </source>
</evidence>
<dbReference type="AlphaFoldDB" id="A0A8J2PU82"/>
<gene>
    <name evidence="3" type="ORF">AFUS01_LOCUS38136</name>
</gene>
<protein>
    <submittedName>
        <fullName evidence="3">Uncharacterized protein</fullName>
    </submittedName>
</protein>
<organism evidence="3 4">
    <name type="scientific">Allacma fusca</name>
    <dbReference type="NCBI Taxonomy" id="39272"/>
    <lineage>
        <taxon>Eukaryota</taxon>
        <taxon>Metazoa</taxon>
        <taxon>Ecdysozoa</taxon>
        <taxon>Arthropoda</taxon>
        <taxon>Hexapoda</taxon>
        <taxon>Collembola</taxon>
        <taxon>Symphypleona</taxon>
        <taxon>Sminthuridae</taxon>
        <taxon>Allacma</taxon>
    </lineage>
</organism>
<comment type="caution">
    <text evidence="3">The sequence shown here is derived from an EMBL/GenBank/DDBJ whole genome shotgun (WGS) entry which is preliminary data.</text>
</comment>
<dbReference type="Proteomes" id="UP000708208">
    <property type="component" value="Unassembled WGS sequence"/>
</dbReference>
<keyword evidence="4" id="KW-1185">Reference proteome</keyword>
<keyword evidence="1" id="KW-0175">Coiled coil</keyword>